<organism evidence="1 2">
    <name type="scientific">Cinara cedri</name>
    <dbReference type="NCBI Taxonomy" id="506608"/>
    <lineage>
        <taxon>Eukaryota</taxon>
        <taxon>Metazoa</taxon>
        <taxon>Ecdysozoa</taxon>
        <taxon>Arthropoda</taxon>
        <taxon>Hexapoda</taxon>
        <taxon>Insecta</taxon>
        <taxon>Pterygota</taxon>
        <taxon>Neoptera</taxon>
        <taxon>Paraneoptera</taxon>
        <taxon>Hemiptera</taxon>
        <taxon>Sternorrhyncha</taxon>
        <taxon>Aphidomorpha</taxon>
        <taxon>Aphidoidea</taxon>
        <taxon>Aphididae</taxon>
        <taxon>Lachninae</taxon>
        <taxon>Cinara</taxon>
    </lineage>
</organism>
<reference evidence="1 2" key="1">
    <citation type="submission" date="2019-08" db="EMBL/GenBank/DDBJ databases">
        <authorList>
            <person name="Alioto T."/>
            <person name="Alioto T."/>
            <person name="Gomez Garrido J."/>
        </authorList>
    </citation>
    <scope>NUCLEOTIDE SEQUENCE [LARGE SCALE GENOMIC DNA]</scope>
</reference>
<evidence type="ECO:0000313" key="1">
    <source>
        <dbReference type="EMBL" id="VVC45811.1"/>
    </source>
</evidence>
<protein>
    <submittedName>
        <fullName evidence="1">Uncharacterized protein</fullName>
    </submittedName>
</protein>
<evidence type="ECO:0000313" key="2">
    <source>
        <dbReference type="Proteomes" id="UP000325440"/>
    </source>
</evidence>
<dbReference type="Proteomes" id="UP000325440">
    <property type="component" value="Unassembled WGS sequence"/>
</dbReference>
<dbReference type="AlphaFoldDB" id="A0A5E4NPL8"/>
<accession>A0A5E4NPL8</accession>
<keyword evidence="2" id="KW-1185">Reference proteome</keyword>
<proteinExistence type="predicted"/>
<sequence length="141" mass="14691">MDTSGAVDLSQREANIETTGSPLRVAVRGLLAFLPLGHSVGCSRAAHVPPATEIVLSRACLRYGLNIRFVGGRVSGCVQNFTKSISGDVRSPGVDPFSAPNGDPGVGRGQCLAVGFGRAYEFRRVAAEIAGGRPTGQRLNP</sequence>
<dbReference type="EMBL" id="CABPRJ010002413">
    <property type="protein sequence ID" value="VVC45811.1"/>
    <property type="molecule type" value="Genomic_DNA"/>
</dbReference>
<gene>
    <name evidence="1" type="ORF">CINCED_3A018668</name>
</gene>
<name>A0A5E4NPL8_9HEMI</name>